<evidence type="ECO:0000256" key="2">
    <source>
        <dbReference type="ARBA" id="ARBA00022840"/>
    </source>
</evidence>
<dbReference type="GO" id="GO:0005524">
    <property type="term" value="F:ATP binding"/>
    <property type="evidence" value="ECO:0007669"/>
    <property type="project" value="UniProtKB-KW"/>
</dbReference>
<evidence type="ECO:0000313" key="4">
    <source>
        <dbReference type="Proteomes" id="UP000192247"/>
    </source>
</evidence>
<dbReference type="Proteomes" id="UP000192247">
    <property type="component" value="Unassembled WGS sequence"/>
</dbReference>
<dbReference type="EMBL" id="MNPL01015959">
    <property type="protein sequence ID" value="OQR70854.1"/>
    <property type="molecule type" value="Genomic_DNA"/>
</dbReference>
<evidence type="ECO:0000313" key="3">
    <source>
        <dbReference type="EMBL" id="OQR70854.1"/>
    </source>
</evidence>
<dbReference type="STRING" id="418985.A0A1V9XBD8"/>
<protein>
    <submittedName>
        <fullName evidence="3">Multidrug resistance-associated protein 1-like</fullName>
    </submittedName>
</protein>
<keyword evidence="2" id="KW-0067">ATP-binding</keyword>
<dbReference type="InterPro" id="IPR027417">
    <property type="entry name" value="P-loop_NTPase"/>
</dbReference>
<name>A0A1V9XBD8_9ACAR</name>
<dbReference type="SUPFAM" id="SSF52540">
    <property type="entry name" value="P-loop containing nucleoside triphosphate hydrolases"/>
    <property type="match status" value="1"/>
</dbReference>
<dbReference type="GO" id="GO:0042626">
    <property type="term" value="F:ATPase-coupled transmembrane transporter activity"/>
    <property type="evidence" value="ECO:0007669"/>
    <property type="project" value="TreeGrafter"/>
</dbReference>
<dbReference type="OrthoDB" id="6503007at2759"/>
<dbReference type="PANTHER" id="PTHR24223">
    <property type="entry name" value="ATP-BINDING CASSETTE SUB-FAMILY C"/>
    <property type="match status" value="1"/>
</dbReference>
<accession>A0A1V9XBD8</accession>
<comment type="caution">
    <text evidence="3">The sequence shown here is derived from an EMBL/GenBank/DDBJ whole genome shotgun (WGS) entry which is preliminary data.</text>
</comment>
<sequence>MRRRKCTRGLTATRVSDIADINGGGQGVLRLKGRLRKRLCVSFQGARTCLAVSGQRVFLARALLRRSTLIALDEPTAAVDLETDPRIQTTIREDLGHATVITIAHRLETILDYDV</sequence>
<dbReference type="GO" id="GO:0016020">
    <property type="term" value="C:membrane"/>
    <property type="evidence" value="ECO:0007669"/>
    <property type="project" value="TreeGrafter"/>
</dbReference>
<dbReference type="InParanoid" id="A0A1V9XBD8"/>
<gene>
    <name evidence="3" type="ORF">BIW11_01613</name>
</gene>
<dbReference type="AlphaFoldDB" id="A0A1V9XBD8"/>
<reference evidence="3 4" key="1">
    <citation type="journal article" date="2017" name="Gigascience">
        <title>Draft genome of the honey bee ectoparasitic mite, Tropilaelaps mercedesae, is shaped by the parasitic life history.</title>
        <authorList>
            <person name="Dong X."/>
            <person name="Armstrong S.D."/>
            <person name="Xia D."/>
            <person name="Makepeace B.L."/>
            <person name="Darby A.C."/>
            <person name="Kadowaki T."/>
        </authorList>
    </citation>
    <scope>NUCLEOTIDE SEQUENCE [LARGE SCALE GENOMIC DNA]</scope>
    <source>
        <strain evidence="3">Wuxi-XJTLU</strain>
    </source>
</reference>
<dbReference type="InterPro" id="IPR050173">
    <property type="entry name" value="ABC_transporter_C-like"/>
</dbReference>
<evidence type="ECO:0000256" key="1">
    <source>
        <dbReference type="ARBA" id="ARBA00022741"/>
    </source>
</evidence>
<keyword evidence="1" id="KW-0547">Nucleotide-binding</keyword>
<dbReference type="Gene3D" id="3.40.50.300">
    <property type="entry name" value="P-loop containing nucleotide triphosphate hydrolases"/>
    <property type="match status" value="1"/>
</dbReference>
<proteinExistence type="predicted"/>
<organism evidence="3 4">
    <name type="scientific">Tropilaelaps mercedesae</name>
    <dbReference type="NCBI Taxonomy" id="418985"/>
    <lineage>
        <taxon>Eukaryota</taxon>
        <taxon>Metazoa</taxon>
        <taxon>Ecdysozoa</taxon>
        <taxon>Arthropoda</taxon>
        <taxon>Chelicerata</taxon>
        <taxon>Arachnida</taxon>
        <taxon>Acari</taxon>
        <taxon>Parasitiformes</taxon>
        <taxon>Mesostigmata</taxon>
        <taxon>Gamasina</taxon>
        <taxon>Dermanyssoidea</taxon>
        <taxon>Laelapidae</taxon>
        <taxon>Tropilaelaps</taxon>
    </lineage>
</organism>
<keyword evidence="4" id="KW-1185">Reference proteome</keyword>